<name>A0A3N4NEG7_9GAMM</name>
<dbReference type="EMBL" id="RMVG01000037">
    <property type="protein sequence ID" value="RPD91816.1"/>
    <property type="molecule type" value="Genomic_DNA"/>
</dbReference>
<organism evidence="1 2">
    <name type="scientific">Candidatus Pantoea deserta</name>
    <dbReference type="NCBI Taxonomy" id="1869313"/>
    <lineage>
        <taxon>Bacteria</taxon>
        <taxon>Pseudomonadati</taxon>
        <taxon>Pseudomonadota</taxon>
        <taxon>Gammaproteobacteria</taxon>
        <taxon>Enterobacterales</taxon>
        <taxon>Erwiniaceae</taxon>
        <taxon>Pantoea</taxon>
    </lineage>
</organism>
<protein>
    <submittedName>
        <fullName evidence="1">Uncharacterized protein</fullName>
    </submittedName>
</protein>
<comment type="caution">
    <text evidence="1">The sequence shown here is derived from an EMBL/GenBank/DDBJ whole genome shotgun (WGS) entry which is preliminary data.</text>
</comment>
<proteinExistence type="predicted"/>
<evidence type="ECO:0000313" key="1">
    <source>
        <dbReference type="EMBL" id="RPD91816.1"/>
    </source>
</evidence>
<sequence length="80" mass="9728">MFSKFQLKGVADEQLNLYMDWLLEVIASSELETDLSYPKGVNETFGVLKQKMMRQELKRHSRELRRVLDEKKRRLNWWCH</sequence>
<gene>
    <name evidence="1" type="ORF">BBB56_23005</name>
</gene>
<keyword evidence="2" id="KW-1185">Reference proteome</keyword>
<reference evidence="1 2" key="1">
    <citation type="submission" date="2018-11" db="EMBL/GenBank/DDBJ databases">
        <title>Whole genome sequencing of Pantoea sp. RIT388.</title>
        <authorList>
            <person name="Gan H.M."/>
            <person name="Hudson A.O."/>
        </authorList>
    </citation>
    <scope>NUCLEOTIDE SEQUENCE [LARGE SCALE GENOMIC DNA]</scope>
    <source>
        <strain evidence="1 2">RIT388</strain>
    </source>
</reference>
<evidence type="ECO:0000313" key="2">
    <source>
        <dbReference type="Proteomes" id="UP000281332"/>
    </source>
</evidence>
<accession>A0A3N4NEG7</accession>
<dbReference type="AlphaFoldDB" id="A0A3N4NEG7"/>
<dbReference type="RefSeq" id="WP_123803199.1">
    <property type="nucleotide sequence ID" value="NZ_RMVG01000037.1"/>
</dbReference>
<dbReference type="Proteomes" id="UP000281332">
    <property type="component" value="Unassembled WGS sequence"/>
</dbReference>